<evidence type="ECO:0000256" key="9">
    <source>
        <dbReference type="ARBA" id="ARBA00023014"/>
    </source>
</evidence>
<protein>
    <recommendedName>
        <fullName evidence="17">Cholesterol oxidase</fullName>
        <ecNumber evidence="16">1.1.3.6</ecNumber>
        <ecNumber evidence="14">5.3.3.1</ecNumber>
    </recommendedName>
    <alternativeName>
        <fullName evidence="18">Cholesterol isomerase</fullName>
    </alternativeName>
</protein>
<dbReference type="EC" id="5.3.3.1" evidence="14"/>
<keyword evidence="7" id="KW-0560">Oxidoreductase</keyword>
<keyword evidence="9" id="KW-0411">Iron-sulfur</keyword>
<keyword evidence="10" id="KW-0443">Lipid metabolism</keyword>
<evidence type="ECO:0000256" key="8">
    <source>
        <dbReference type="ARBA" id="ARBA00023004"/>
    </source>
</evidence>
<evidence type="ECO:0000256" key="1">
    <source>
        <dbReference type="ARBA" id="ARBA00001974"/>
    </source>
</evidence>
<keyword evidence="3" id="KW-0153">Cholesterol metabolism</keyword>
<evidence type="ECO:0000256" key="5">
    <source>
        <dbReference type="ARBA" id="ARBA00022723"/>
    </source>
</evidence>
<comment type="similarity">
    <text evidence="2">Belongs to the GMC oxidoreductase family.</text>
</comment>
<dbReference type="Pfam" id="PF13450">
    <property type="entry name" value="NAD_binding_8"/>
    <property type="match status" value="1"/>
</dbReference>
<dbReference type="EC" id="1.1.3.6" evidence="16"/>
<dbReference type="PANTHER" id="PTHR47470">
    <property type="entry name" value="CHOLESTEROL OXIDASE"/>
    <property type="match status" value="1"/>
</dbReference>
<organism evidence="21 22">
    <name type="scientific">Nocardioides caricicola</name>
    <dbReference type="NCBI Taxonomy" id="634770"/>
    <lineage>
        <taxon>Bacteria</taxon>
        <taxon>Bacillati</taxon>
        <taxon>Actinomycetota</taxon>
        <taxon>Actinomycetes</taxon>
        <taxon>Propionibacteriales</taxon>
        <taxon>Nocardioidaceae</taxon>
        <taxon>Nocardioides</taxon>
    </lineage>
</organism>
<evidence type="ECO:0000256" key="15">
    <source>
        <dbReference type="ARBA" id="ARBA00049645"/>
    </source>
</evidence>
<dbReference type="Proteomes" id="UP001595956">
    <property type="component" value="Unassembled WGS sequence"/>
</dbReference>
<evidence type="ECO:0000256" key="2">
    <source>
        <dbReference type="ARBA" id="ARBA00010790"/>
    </source>
</evidence>
<comment type="caution">
    <text evidence="21">The sequence shown here is derived from an EMBL/GenBank/DDBJ whole genome shotgun (WGS) entry which is preliminary data.</text>
</comment>
<gene>
    <name evidence="21" type="ORF">ACFPKY_15695</name>
</gene>
<dbReference type="InterPro" id="IPR007867">
    <property type="entry name" value="GMC_OxRtase_C"/>
</dbReference>
<evidence type="ECO:0000256" key="12">
    <source>
        <dbReference type="ARBA" id="ARBA00023221"/>
    </source>
</evidence>
<dbReference type="Gene3D" id="3.50.50.60">
    <property type="entry name" value="FAD/NAD(P)-binding domain"/>
    <property type="match status" value="3"/>
</dbReference>
<evidence type="ECO:0000259" key="20">
    <source>
        <dbReference type="Pfam" id="PF05199"/>
    </source>
</evidence>
<dbReference type="PROSITE" id="PS00198">
    <property type="entry name" value="4FE4S_FER_1"/>
    <property type="match status" value="1"/>
</dbReference>
<evidence type="ECO:0000256" key="19">
    <source>
        <dbReference type="SAM" id="MobiDB-lite"/>
    </source>
</evidence>
<keyword evidence="6" id="KW-0274">FAD</keyword>
<proteinExistence type="inferred from homology"/>
<keyword evidence="5" id="KW-0479">Metal-binding</keyword>
<name>A0ABW0N3Q8_9ACTN</name>
<evidence type="ECO:0000256" key="3">
    <source>
        <dbReference type="ARBA" id="ARBA00022548"/>
    </source>
</evidence>
<evidence type="ECO:0000256" key="17">
    <source>
        <dbReference type="ARBA" id="ARBA00049744"/>
    </source>
</evidence>
<dbReference type="Pfam" id="PF05199">
    <property type="entry name" value="GMC_oxred_C"/>
    <property type="match status" value="1"/>
</dbReference>
<sequence length="553" mass="59910">MAGFDFDVLVIGSGFGGSVTALRLTEKGYRVGVLEAGRRWRPEDFPERSRDPRSMVWMPRLGMRGAMRFSPIGRTTVVSAAAVGGGSIIYGNTLYEPLDQFWTDPQWAHITDWRSELAPYYDQAKRMLGAAQNPRLSAGDQVLLDVATDLGVADTFHATQVGVYFGEPGRTVADPYFGGVGPARTGCTFCARCFSGCPHNAKNTLLTNYLYLAERAGATVHELRTVVDVAPRAGGGYDVVSVRSGRWLRRRRQVHTAEQVVFAAAALGTQDLLHRVKRRGLPLLSDRLGELSRTNSEAGLMAVSRSRTDLADGVAISASIHPEPHTHVEICRYGPGQDAILATSAPLVDGGPRRALRFAGTVVRRPLHQLRFALRGRKAERSAFILVMQSLDNSLTSYLRRTPFGLRLSTRAGRGEPNPDWIPIAHRITRMFADRIDGEARGSLADPFDKPVTAHYLGGAVMGLSADDGVIDPYHRVHGYPDLHVIDGSAVTANLGVNPSLTITALAERATALWPNRGEPDPRPAPGAAYAPLPAVRPANPVVPDDAPGALRL</sequence>
<evidence type="ECO:0000313" key="22">
    <source>
        <dbReference type="Proteomes" id="UP001595956"/>
    </source>
</evidence>
<keyword evidence="13" id="KW-0413">Isomerase</keyword>
<keyword evidence="11" id="KW-1207">Sterol metabolism</keyword>
<feature type="region of interest" description="Disordered" evidence="19">
    <location>
        <begin position="514"/>
        <end position="553"/>
    </location>
</feature>
<evidence type="ECO:0000256" key="10">
    <source>
        <dbReference type="ARBA" id="ARBA00023098"/>
    </source>
</evidence>
<evidence type="ECO:0000313" key="21">
    <source>
        <dbReference type="EMBL" id="MFC5494560.1"/>
    </source>
</evidence>
<evidence type="ECO:0000256" key="13">
    <source>
        <dbReference type="ARBA" id="ARBA00023235"/>
    </source>
</evidence>
<dbReference type="InterPro" id="IPR017900">
    <property type="entry name" value="4Fe4S_Fe_S_CS"/>
</dbReference>
<dbReference type="SUPFAM" id="SSF51905">
    <property type="entry name" value="FAD/NAD(P)-binding domain"/>
    <property type="match status" value="1"/>
</dbReference>
<accession>A0ABW0N3Q8</accession>
<evidence type="ECO:0000256" key="14">
    <source>
        <dbReference type="ARBA" id="ARBA00038856"/>
    </source>
</evidence>
<evidence type="ECO:0000256" key="6">
    <source>
        <dbReference type="ARBA" id="ARBA00022827"/>
    </source>
</evidence>
<keyword evidence="8" id="KW-0408">Iron</keyword>
<feature type="domain" description="Glucose-methanol-choline oxidoreductase C-terminal" evidence="20">
    <location>
        <begin position="453"/>
        <end position="507"/>
    </location>
</feature>
<evidence type="ECO:0000256" key="16">
    <source>
        <dbReference type="ARBA" id="ARBA00049723"/>
    </source>
</evidence>
<dbReference type="EMBL" id="JBHSMD010000005">
    <property type="protein sequence ID" value="MFC5494560.1"/>
    <property type="molecule type" value="Genomic_DNA"/>
</dbReference>
<dbReference type="PANTHER" id="PTHR47470:SF1">
    <property type="entry name" value="FAD-DEPENDENT OXIDOREDUCTASE 2 FAD BINDING DOMAIN-CONTAINING PROTEIN"/>
    <property type="match status" value="1"/>
</dbReference>
<dbReference type="InterPro" id="IPR052542">
    <property type="entry name" value="Cholesterol_Oxidase"/>
</dbReference>
<evidence type="ECO:0000256" key="18">
    <source>
        <dbReference type="ARBA" id="ARBA00049778"/>
    </source>
</evidence>
<comment type="pathway">
    <text evidence="15">Steroid metabolism; cholesterol degradation.</text>
</comment>
<dbReference type="InterPro" id="IPR036188">
    <property type="entry name" value="FAD/NAD-bd_sf"/>
</dbReference>
<dbReference type="RefSeq" id="WP_345170523.1">
    <property type="nucleotide sequence ID" value="NZ_BAABFQ010000001.1"/>
</dbReference>
<evidence type="ECO:0000256" key="7">
    <source>
        <dbReference type="ARBA" id="ARBA00023002"/>
    </source>
</evidence>
<evidence type="ECO:0000256" key="11">
    <source>
        <dbReference type="ARBA" id="ARBA00023166"/>
    </source>
</evidence>
<evidence type="ECO:0000256" key="4">
    <source>
        <dbReference type="ARBA" id="ARBA00022630"/>
    </source>
</evidence>
<comment type="cofactor">
    <cofactor evidence="1">
        <name>FAD</name>
        <dbReference type="ChEBI" id="CHEBI:57692"/>
    </cofactor>
</comment>
<keyword evidence="12" id="KW-0753">Steroid metabolism</keyword>
<keyword evidence="4" id="KW-0285">Flavoprotein</keyword>
<reference evidence="22" key="1">
    <citation type="journal article" date="2019" name="Int. J. Syst. Evol. Microbiol.">
        <title>The Global Catalogue of Microorganisms (GCM) 10K type strain sequencing project: providing services to taxonomists for standard genome sequencing and annotation.</title>
        <authorList>
            <consortium name="The Broad Institute Genomics Platform"/>
            <consortium name="The Broad Institute Genome Sequencing Center for Infectious Disease"/>
            <person name="Wu L."/>
            <person name="Ma J."/>
        </authorList>
    </citation>
    <scope>NUCLEOTIDE SEQUENCE [LARGE SCALE GENOMIC DNA]</scope>
    <source>
        <strain evidence="22">KACC 13778</strain>
    </source>
</reference>
<keyword evidence="22" id="KW-1185">Reference proteome</keyword>